<keyword evidence="6" id="KW-0813">Transport</keyword>
<dbReference type="NCBIfam" id="TIGR00739">
    <property type="entry name" value="yajC"/>
    <property type="match status" value="1"/>
</dbReference>
<keyword evidence="9" id="KW-0653">Protein transport</keyword>
<dbReference type="Proteomes" id="UP000006512">
    <property type="component" value="Unassembled WGS sequence"/>
</dbReference>
<name>F4QQ32_9CAUL</name>
<dbReference type="PANTHER" id="PTHR33909:SF1">
    <property type="entry name" value="SEC TRANSLOCON ACCESSORY COMPLEX SUBUNIT YAJC"/>
    <property type="match status" value="1"/>
</dbReference>
<evidence type="ECO:0000256" key="13">
    <source>
        <dbReference type="SAM" id="Phobius"/>
    </source>
</evidence>
<dbReference type="GO" id="GO:0005886">
    <property type="term" value="C:plasma membrane"/>
    <property type="evidence" value="ECO:0007669"/>
    <property type="project" value="UniProtKB-SubCell"/>
</dbReference>
<dbReference type="OrthoDB" id="9811406at2"/>
<evidence type="ECO:0000256" key="10">
    <source>
        <dbReference type="ARBA" id="ARBA00022989"/>
    </source>
</evidence>
<keyword evidence="8 13" id="KW-0812">Transmembrane</keyword>
<dbReference type="PRINTS" id="PR01853">
    <property type="entry name" value="YAJCTRNLCASE"/>
</dbReference>
<keyword evidence="7" id="KW-1003">Cell membrane</keyword>
<feature type="transmembrane region" description="Helical" evidence="13">
    <location>
        <begin position="22"/>
        <end position="41"/>
    </location>
</feature>
<dbReference type="RefSeq" id="WP_006274119.1">
    <property type="nucleotide sequence ID" value="NZ_GL883079.1"/>
</dbReference>
<comment type="subunit">
    <text evidence="4">Part of the SecDF-YidC-YajC translocase complex. The SecDF-YidC-YajC translocase forms a supercomplex with SecYEG, called the holo-translocon (HTL).</text>
</comment>
<evidence type="ECO:0000256" key="2">
    <source>
        <dbReference type="ARBA" id="ARBA00004162"/>
    </source>
</evidence>
<dbReference type="PANTHER" id="PTHR33909">
    <property type="entry name" value="SEC TRANSLOCON ACCESSORY COMPLEX SUBUNIT YAJC"/>
    <property type="match status" value="1"/>
</dbReference>
<sequence>MFATPAFAQAAGAAAPSGTDGLLSMLPMLIGFIAIMYFFMIRPQQQRAKQHKAMISAIKRNDTVVLSSGLIGKVTRVEDAEISMEVASGVNVRVVKAMITEVRAKGEPAPANDTKAA</sequence>
<dbReference type="InterPro" id="IPR003849">
    <property type="entry name" value="Preprotein_translocase_YajC"/>
</dbReference>
<evidence type="ECO:0000256" key="9">
    <source>
        <dbReference type="ARBA" id="ARBA00022927"/>
    </source>
</evidence>
<proteinExistence type="inferred from homology"/>
<reference evidence="15" key="1">
    <citation type="submission" date="2011-03" db="EMBL/GenBank/DDBJ databases">
        <title>Draft genome sequence of Brevundimonas diminuta.</title>
        <authorList>
            <person name="Brown P.J.B."/>
            <person name="Buechlein A."/>
            <person name="Hemmerich C."/>
            <person name="Brun Y.V."/>
        </authorList>
    </citation>
    <scope>NUCLEOTIDE SEQUENCE [LARGE SCALE GENOMIC DNA]</scope>
    <source>
        <strain evidence="15">C19</strain>
    </source>
</reference>
<evidence type="ECO:0000256" key="11">
    <source>
        <dbReference type="ARBA" id="ARBA00023010"/>
    </source>
</evidence>
<evidence type="ECO:0000256" key="1">
    <source>
        <dbReference type="ARBA" id="ARBA00002061"/>
    </source>
</evidence>
<accession>F4QQ32</accession>
<dbReference type="STRING" id="715226.ABI_33370"/>
<dbReference type="EMBL" id="GL883079">
    <property type="protein sequence ID" value="EGF90319.1"/>
    <property type="molecule type" value="Genomic_DNA"/>
</dbReference>
<dbReference type="GO" id="GO:0015031">
    <property type="term" value="P:protein transport"/>
    <property type="evidence" value="ECO:0007669"/>
    <property type="project" value="UniProtKB-KW"/>
</dbReference>
<dbReference type="SMART" id="SM01323">
    <property type="entry name" value="YajC"/>
    <property type="match status" value="1"/>
</dbReference>
<evidence type="ECO:0000256" key="5">
    <source>
        <dbReference type="ARBA" id="ARBA00014962"/>
    </source>
</evidence>
<keyword evidence="15" id="KW-1185">Reference proteome</keyword>
<organism evidence="14 15">
    <name type="scientific">Asticcacaulis biprosthecium C19</name>
    <dbReference type="NCBI Taxonomy" id="715226"/>
    <lineage>
        <taxon>Bacteria</taxon>
        <taxon>Pseudomonadati</taxon>
        <taxon>Pseudomonadota</taxon>
        <taxon>Alphaproteobacteria</taxon>
        <taxon>Caulobacterales</taxon>
        <taxon>Caulobacteraceae</taxon>
        <taxon>Asticcacaulis</taxon>
    </lineage>
</organism>
<dbReference type="HOGENOM" id="CLU_116157_2_1_5"/>
<comment type="function">
    <text evidence="1">The SecYEG-SecDF-YajC-YidC holo-translocon (HTL) protein secretase/insertase is a supercomplex required for protein secretion, insertion of proteins into membranes, and assembly of membrane protein complexes. While the SecYEG complex is essential for assembly of a number of proteins and complexes, the SecDF-YajC-YidC subcomplex facilitates these functions.</text>
</comment>
<evidence type="ECO:0000256" key="3">
    <source>
        <dbReference type="ARBA" id="ARBA00006742"/>
    </source>
</evidence>
<evidence type="ECO:0000256" key="8">
    <source>
        <dbReference type="ARBA" id="ARBA00022692"/>
    </source>
</evidence>
<dbReference type="AlphaFoldDB" id="F4QQ32"/>
<evidence type="ECO:0000256" key="6">
    <source>
        <dbReference type="ARBA" id="ARBA00022448"/>
    </source>
</evidence>
<evidence type="ECO:0000256" key="7">
    <source>
        <dbReference type="ARBA" id="ARBA00022475"/>
    </source>
</evidence>
<evidence type="ECO:0000313" key="15">
    <source>
        <dbReference type="Proteomes" id="UP000006512"/>
    </source>
</evidence>
<protein>
    <recommendedName>
        <fullName evidence="5">Sec translocon accessory complex subunit YajC</fullName>
    </recommendedName>
</protein>
<keyword evidence="10 13" id="KW-1133">Transmembrane helix</keyword>
<comment type="subcellular location">
    <subcellularLocation>
        <location evidence="2">Cell membrane</location>
        <topology evidence="2">Single-pass membrane protein</topology>
    </subcellularLocation>
</comment>
<gene>
    <name evidence="14" type="primary">yajC</name>
    <name evidence="14" type="ORF">ABI_33370</name>
</gene>
<evidence type="ECO:0000256" key="4">
    <source>
        <dbReference type="ARBA" id="ARBA00011718"/>
    </source>
</evidence>
<comment type="similarity">
    <text evidence="3">Belongs to the YajC family.</text>
</comment>
<evidence type="ECO:0000256" key="12">
    <source>
        <dbReference type="ARBA" id="ARBA00023136"/>
    </source>
</evidence>
<keyword evidence="12 13" id="KW-0472">Membrane</keyword>
<dbReference type="eggNOG" id="COG1862">
    <property type="taxonomic scope" value="Bacteria"/>
</dbReference>
<dbReference type="Pfam" id="PF02699">
    <property type="entry name" value="YajC"/>
    <property type="match status" value="1"/>
</dbReference>
<keyword evidence="11" id="KW-0811">Translocation</keyword>
<evidence type="ECO:0000313" key="14">
    <source>
        <dbReference type="EMBL" id="EGF90319.1"/>
    </source>
</evidence>